<dbReference type="STRING" id="51511.ENSCSAVP00000006872"/>
<evidence type="ECO:0000313" key="5">
    <source>
        <dbReference type="Proteomes" id="UP000007875"/>
    </source>
</evidence>
<dbReference type="Gene3D" id="3.30.70.330">
    <property type="match status" value="1"/>
</dbReference>
<evidence type="ECO:0000256" key="2">
    <source>
        <dbReference type="PROSITE-ProRule" id="PRU00176"/>
    </source>
</evidence>
<dbReference type="InterPro" id="IPR035979">
    <property type="entry name" value="RBD_domain_sf"/>
</dbReference>
<dbReference type="GO" id="GO:0003723">
    <property type="term" value="F:RNA binding"/>
    <property type="evidence" value="ECO:0007669"/>
    <property type="project" value="UniProtKB-UniRule"/>
</dbReference>
<dbReference type="Pfam" id="PF00076">
    <property type="entry name" value="RRM_1"/>
    <property type="match status" value="1"/>
</dbReference>
<evidence type="ECO:0000256" key="1">
    <source>
        <dbReference type="ARBA" id="ARBA00022884"/>
    </source>
</evidence>
<feature type="domain" description="RRM" evidence="3">
    <location>
        <begin position="1"/>
        <end position="47"/>
    </location>
</feature>
<dbReference type="eggNOG" id="KOG0118">
    <property type="taxonomic scope" value="Eukaryota"/>
</dbReference>
<accession>H2YNG5</accession>
<dbReference type="PANTHER" id="PTHR23236:SF11">
    <property type="entry name" value="EUKARYOTIC TRANSLATION INITIATION FACTOR 4H"/>
    <property type="match status" value="1"/>
</dbReference>
<sequence>MVRDRETDKFKGYCYVEFEDLKSLREALEYDKAQFEDQYLRVNVEDSATMTTTPTAVVVVGATGGAGEGVTMREASITTDGSNTGTRGILEEQITVVGTVGGETGMGGGRNIRATKLRPRSNIRHQIQALDRVLSCKNGRSANQSTPSPTQTLLYSVERDRERKLWPRKVLKILKSMWKRNLSSRSGKLKNYRRNKLRTLAD</sequence>
<dbReference type="PANTHER" id="PTHR23236">
    <property type="entry name" value="EUKARYOTIC TRANSLATION INITIATION FACTOR 4B/4H"/>
    <property type="match status" value="1"/>
</dbReference>
<reference evidence="5" key="1">
    <citation type="submission" date="2003-08" db="EMBL/GenBank/DDBJ databases">
        <authorList>
            <person name="Birren B."/>
            <person name="Nusbaum C."/>
            <person name="Abebe A."/>
            <person name="Abouelleil A."/>
            <person name="Adekoya E."/>
            <person name="Ait-zahra M."/>
            <person name="Allen N."/>
            <person name="Allen T."/>
            <person name="An P."/>
            <person name="Anderson M."/>
            <person name="Anderson S."/>
            <person name="Arachchi H."/>
            <person name="Armbruster J."/>
            <person name="Bachantsang P."/>
            <person name="Baldwin J."/>
            <person name="Barry A."/>
            <person name="Bayul T."/>
            <person name="Blitshsteyn B."/>
            <person name="Bloom T."/>
            <person name="Blye J."/>
            <person name="Boguslavskiy L."/>
            <person name="Borowsky M."/>
            <person name="Boukhgalter B."/>
            <person name="Brunache A."/>
            <person name="Butler J."/>
            <person name="Calixte N."/>
            <person name="Calvo S."/>
            <person name="Camarata J."/>
            <person name="Campo K."/>
            <person name="Chang J."/>
            <person name="Cheshatsang Y."/>
            <person name="Citroen M."/>
            <person name="Collymore A."/>
            <person name="Considine T."/>
            <person name="Cook A."/>
            <person name="Cooke P."/>
            <person name="Corum B."/>
            <person name="Cuomo C."/>
            <person name="David R."/>
            <person name="Dawoe T."/>
            <person name="Degray S."/>
            <person name="Dodge S."/>
            <person name="Dooley K."/>
            <person name="Dorje P."/>
            <person name="Dorjee K."/>
            <person name="Dorris L."/>
            <person name="Duffey N."/>
            <person name="Dupes A."/>
            <person name="Elkins T."/>
            <person name="Engels R."/>
            <person name="Erickson J."/>
            <person name="Farina A."/>
            <person name="Faro S."/>
            <person name="Ferreira P."/>
            <person name="Fischer H."/>
            <person name="Fitzgerald M."/>
            <person name="Foley K."/>
            <person name="Gage D."/>
            <person name="Galagan J."/>
            <person name="Gearin G."/>
            <person name="Gnerre S."/>
            <person name="Gnirke A."/>
            <person name="Goyette A."/>
            <person name="Graham J."/>
            <person name="Grandbois E."/>
            <person name="Gyaltsen K."/>
            <person name="Hafez N."/>
            <person name="Hagopian D."/>
            <person name="Hagos B."/>
            <person name="Hall J."/>
            <person name="Hatcher B."/>
            <person name="Heller A."/>
            <person name="Higgins H."/>
            <person name="Honan T."/>
            <person name="Horn A."/>
            <person name="Houde N."/>
            <person name="Hughes L."/>
            <person name="Hulme W."/>
            <person name="Husby E."/>
            <person name="Iliev I."/>
            <person name="Jaffe D."/>
            <person name="Jones C."/>
            <person name="Kamal M."/>
            <person name="Kamat A."/>
            <person name="Kamvysselis M."/>
            <person name="Karlsson E."/>
            <person name="Kells C."/>
            <person name="Kieu A."/>
            <person name="Kisner P."/>
            <person name="Kodira C."/>
            <person name="Kulbokas E."/>
            <person name="Labutti K."/>
            <person name="Lama D."/>
            <person name="Landers T."/>
            <person name="Leger J."/>
            <person name="Levine S."/>
            <person name="Lewis D."/>
            <person name="Lewis T."/>
            <person name="Lindblad-toh K."/>
            <person name="Liu X."/>
            <person name="Lokyitsang T."/>
            <person name="Lokyitsang Y."/>
            <person name="Lucien O."/>
            <person name="Lui A."/>
            <person name="Ma L.J."/>
            <person name="Mabbitt R."/>
            <person name="Macdonald J."/>
            <person name="Maclean C."/>
            <person name="Major J."/>
            <person name="Manning J."/>
            <person name="Marabella R."/>
            <person name="Maru K."/>
            <person name="Matthews C."/>
            <person name="Mauceli E."/>
            <person name="Mccarthy M."/>
            <person name="Mcdonough S."/>
            <person name="Mcghee T."/>
            <person name="Meldrim J."/>
            <person name="Meneus L."/>
            <person name="Mesirov J."/>
            <person name="Mihalev A."/>
            <person name="Mihova T."/>
            <person name="Mikkelsen T."/>
            <person name="Mlenga V."/>
            <person name="Moru K."/>
            <person name="Mozes J."/>
            <person name="Mulrain L."/>
            <person name="Munson G."/>
            <person name="Naylor J."/>
            <person name="Newes C."/>
            <person name="Nguyen C."/>
            <person name="Nguyen N."/>
            <person name="Nguyen T."/>
            <person name="Nicol R."/>
            <person name="Nielsen C."/>
            <person name="Nizzari M."/>
            <person name="Norbu C."/>
            <person name="Norbu N."/>
            <person name="O'donnell P."/>
            <person name="Okoawo O."/>
            <person name="O'leary S."/>
            <person name="Omotosho B."/>
            <person name="O'neill K."/>
            <person name="Osman S."/>
            <person name="Parker S."/>
            <person name="Perrin D."/>
            <person name="Phunkhang P."/>
            <person name="Piqani B."/>
            <person name="Purcell S."/>
            <person name="Rachupka T."/>
            <person name="Ramasamy U."/>
            <person name="Rameau R."/>
            <person name="Ray V."/>
            <person name="Raymond C."/>
            <person name="Retta R."/>
            <person name="Richardson S."/>
            <person name="Rise C."/>
            <person name="Rodriguez J."/>
            <person name="Rogers J."/>
            <person name="Rogov P."/>
            <person name="Rutman M."/>
            <person name="Schupbach R."/>
            <person name="Seaman C."/>
            <person name="Settipalli S."/>
            <person name="Sharpe T."/>
            <person name="Sheridan J."/>
            <person name="Sherpa N."/>
            <person name="Shi J."/>
            <person name="Smirnov S."/>
            <person name="Smith C."/>
            <person name="Sougnez C."/>
            <person name="Spencer B."/>
            <person name="Stalker J."/>
            <person name="Stange-thomann N."/>
            <person name="Stavropoulos S."/>
            <person name="Stetson K."/>
            <person name="Stone C."/>
            <person name="Stone S."/>
            <person name="Stubbs M."/>
            <person name="Talamas J."/>
            <person name="Tchuinga P."/>
            <person name="Tenzing P."/>
            <person name="Tesfaye S."/>
            <person name="Theodore J."/>
            <person name="Thoulutsang Y."/>
            <person name="Topham K."/>
            <person name="Towey S."/>
            <person name="Tsamla T."/>
            <person name="Tsomo N."/>
            <person name="Vallee D."/>
            <person name="Vassiliev H."/>
            <person name="Venkataraman V."/>
            <person name="Vinson J."/>
            <person name="Vo A."/>
            <person name="Wade C."/>
            <person name="Wang S."/>
            <person name="Wangchuk T."/>
            <person name="Wangdi T."/>
            <person name="Whittaker C."/>
            <person name="Wilkinson J."/>
            <person name="Wu Y."/>
            <person name="Wyman D."/>
            <person name="Yadav S."/>
            <person name="Yang S."/>
            <person name="Yang X."/>
            <person name="Yeager S."/>
            <person name="Yee E."/>
            <person name="Young G."/>
            <person name="Zainoun J."/>
            <person name="Zembeck L."/>
            <person name="Zimmer A."/>
            <person name="Zody M."/>
            <person name="Lander E."/>
        </authorList>
    </citation>
    <scope>NUCLEOTIDE SEQUENCE [LARGE SCALE GENOMIC DNA]</scope>
</reference>
<dbReference type="HOGENOM" id="CLU_1354200_0_0_1"/>
<keyword evidence="1 2" id="KW-0694">RNA-binding</keyword>
<dbReference type="InParanoid" id="H2YNG5"/>
<dbReference type="Proteomes" id="UP000007875">
    <property type="component" value="Unassembled WGS sequence"/>
</dbReference>
<dbReference type="SUPFAM" id="SSF54928">
    <property type="entry name" value="RNA-binding domain, RBD"/>
    <property type="match status" value="1"/>
</dbReference>
<dbReference type="InterPro" id="IPR000504">
    <property type="entry name" value="RRM_dom"/>
</dbReference>
<dbReference type="AlphaFoldDB" id="H2YNG5"/>
<organism evidence="4 5">
    <name type="scientific">Ciona savignyi</name>
    <name type="common">Pacific transparent sea squirt</name>
    <dbReference type="NCBI Taxonomy" id="51511"/>
    <lineage>
        <taxon>Eukaryota</taxon>
        <taxon>Metazoa</taxon>
        <taxon>Chordata</taxon>
        <taxon>Tunicata</taxon>
        <taxon>Ascidiacea</taxon>
        <taxon>Phlebobranchia</taxon>
        <taxon>Cionidae</taxon>
        <taxon>Ciona</taxon>
    </lineage>
</organism>
<name>H2YNG5_CIOSA</name>
<proteinExistence type="predicted"/>
<dbReference type="Ensembl" id="ENSCSAVT00000006959.1">
    <property type="protein sequence ID" value="ENSCSAVP00000006872.1"/>
    <property type="gene ID" value="ENSCSAVG00000004101.1"/>
</dbReference>
<keyword evidence="5" id="KW-1185">Reference proteome</keyword>
<protein>
    <recommendedName>
        <fullName evidence="3">RRM domain-containing protein</fullName>
    </recommendedName>
</protein>
<reference evidence="4" key="3">
    <citation type="submission" date="2025-09" db="UniProtKB">
        <authorList>
            <consortium name="Ensembl"/>
        </authorList>
    </citation>
    <scope>IDENTIFICATION</scope>
</reference>
<dbReference type="PROSITE" id="PS50102">
    <property type="entry name" value="RRM"/>
    <property type="match status" value="1"/>
</dbReference>
<reference evidence="4" key="2">
    <citation type="submission" date="2025-08" db="UniProtKB">
        <authorList>
            <consortium name="Ensembl"/>
        </authorList>
    </citation>
    <scope>IDENTIFICATION</scope>
</reference>
<dbReference type="InterPro" id="IPR012677">
    <property type="entry name" value="Nucleotide-bd_a/b_plait_sf"/>
</dbReference>
<evidence type="ECO:0000259" key="3">
    <source>
        <dbReference type="PROSITE" id="PS50102"/>
    </source>
</evidence>
<evidence type="ECO:0000313" key="4">
    <source>
        <dbReference type="Ensembl" id="ENSCSAVP00000006872.1"/>
    </source>
</evidence>